<dbReference type="PANTHER" id="PTHR33463:SF136">
    <property type="entry name" value="NB-ARC DOMAIN-CONTAINING PROTEIN"/>
    <property type="match status" value="1"/>
</dbReference>
<protein>
    <recommendedName>
        <fullName evidence="5">NB-ARC domain-containing protein</fullName>
    </recommendedName>
</protein>
<dbReference type="Gene3D" id="3.40.50.300">
    <property type="entry name" value="P-loop containing nucleotide triphosphate hydrolases"/>
    <property type="match status" value="1"/>
</dbReference>
<evidence type="ECO:0000313" key="6">
    <source>
        <dbReference type="EMBL" id="KGN52674.1"/>
    </source>
</evidence>
<evidence type="ECO:0000256" key="3">
    <source>
        <dbReference type="ARBA" id="ARBA00022840"/>
    </source>
</evidence>
<dbReference type="Pfam" id="PF00931">
    <property type="entry name" value="NB-ARC"/>
    <property type="match status" value="1"/>
</dbReference>
<keyword evidence="4" id="KW-0175">Coiled coil</keyword>
<dbReference type="SUPFAM" id="SSF52540">
    <property type="entry name" value="P-loop containing nucleoside triphosphate hydrolases"/>
    <property type="match status" value="1"/>
</dbReference>
<dbReference type="GO" id="GO:0006952">
    <property type="term" value="P:defense response"/>
    <property type="evidence" value="ECO:0007669"/>
    <property type="project" value="UniProtKB-KW"/>
</dbReference>
<dbReference type="AlphaFoldDB" id="A0A0A0KUU3"/>
<dbReference type="Gene3D" id="1.10.8.430">
    <property type="entry name" value="Helical domain of apoptotic protease-activating factors"/>
    <property type="match status" value="1"/>
</dbReference>
<reference evidence="6 7" key="1">
    <citation type="journal article" date="2009" name="Nat. Genet.">
        <title>The genome of the cucumber, Cucumis sativus L.</title>
        <authorList>
            <person name="Huang S."/>
            <person name="Li R."/>
            <person name="Zhang Z."/>
            <person name="Li L."/>
            <person name="Gu X."/>
            <person name="Fan W."/>
            <person name="Lucas W.J."/>
            <person name="Wang X."/>
            <person name="Xie B."/>
            <person name="Ni P."/>
            <person name="Ren Y."/>
            <person name="Zhu H."/>
            <person name="Li J."/>
            <person name="Lin K."/>
            <person name="Jin W."/>
            <person name="Fei Z."/>
            <person name="Li G."/>
            <person name="Staub J."/>
            <person name="Kilian A."/>
            <person name="van der Vossen E.A."/>
            <person name="Wu Y."/>
            <person name="Guo J."/>
            <person name="He J."/>
            <person name="Jia Z."/>
            <person name="Ren Y."/>
            <person name="Tian G."/>
            <person name="Lu Y."/>
            <person name="Ruan J."/>
            <person name="Qian W."/>
            <person name="Wang M."/>
            <person name="Huang Q."/>
            <person name="Li B."/>
            <person name="Xuan Z."/>
            <person name="Cao J."/>
            <person name="Asan"/>
            <person name="Wu Z."/>
            <person name="Zhang J."/>
            <person name="Cai Q."/>
            <person name="Bai Y."/>
            <person name="Zhao B."/>
            <person name="Han Y."/>
            <person name="Li Y."/>
            <person name="Li X."/>
            <person name="Wang S."/>
            <person name="Shi Q."/>
            <person name="Liu S."/>
            <person name="Cho W.K."/>
            <person name="Kim J.Y."/>
            <person name="Xu Y."/>
            <person name="Heller-Uszynska K."/>
            <person name="Miao H."/>
            <person name="Cheng Z."/>
            <person name="Zhang S."/>
            <person name="Wu J."/>
            <person name="Yang Y."/>
            <person name="Kang H."/>
            <person name="Li M."/>
            <person name="Liang H."/>
            <person name="Ren X."/>
            <person name="Shi Z."/>
            <person name="Wen M."/>
            <person name="Jian M."/>
            <person name="Yang H."/>
            <person name="Zhang G."/>
            <person name="Yang Z."/>
            <person name="Chen R."/>
            <person name="Liu S."/>
            <person name="Li J."/>
            <person name="Ma L."/>
            <person name="Liu H."/>
            <person name="Zhou Y."/>
            <person name="Zhao J."/>
            <person name="Fang X."/>
            <person name="Li G."/>
            <person name="Fang L."/>
            <person name="Li Y."/>
            <person name="Liu D."/>
            <person name="Zheng H."/>
            <person name="Zhang Y."/>
            <person name="Qin N."/>
            <person name="Li Z."/>
            <person name="Yang G."/>
            <person name="Yang S."/>
            <person name="Bolund L."/>
            <person name="Kristiansen K."/>
            <person name="Zheng H."/>
            <person name="Li S."/>
            <person name="Zhang X."/>
            <person name="Yang H."/>
            <person name="Wang J."/>
            <person name="Sun R."/>
            <person name="Zhang B."/>
            <person name="Jiang S."/>
            <person name="Wang J."/>
            <person name="Du Y."/>
            <person name="Li S."/>
        </authorList>
    </citation>
    <scope>NUCLEOTIDE SEQUENCE [LARGE SCALE GENOMIC DNA]</scope>
    <source>
        <strain evidence="7">cv. 9930</strain>
    </source>
</reference>
<dbReference type="GO" id="GO:0005524">
    <property type="term" value="F:ATP binding"/>
    <property type="evidence" value="ECO:0007669"/>
    <property type="project" value="UniProtKB-KW"/>
</dbReference>
<evidence type="ECO:0000259" key="5">
    <source>
        <dbReference type="Pfam" id="PF00931"/>
    </source>
</evidence>
<sequence length="392" mass="44173">METVIAILGTVCEYAVAPIGRQVGYVSSYKKNINDLKDQLQNLVDTKTRLQHMVNEARSSAYNIQSDVSSWLNQVDKIIEQSNDILYKNENESNSKYCSNKLNFIHQYQMSKKAKKMVKVISQIIEKRKLMFHQVGYPTPLSRIHGSSTSSSHGYDQILESRTSIAKQIRDALVDCNVNKVGVYGMGGVEKTTLLKQVTPLVMEEKLFDHVIIVNVGQTLGVEGIQAQIGDKLRLELNKKVESKEGRASLLQNKLEMESNVLLVLDDLWKGLDLEEVGIPCRSESCEKGCKILITSRDRDVLTNEMDTQVYFEVKPLSEKESWEFFKNMIGEFDNKCIELIGKEMVKKCGGLPIALATIVKTLKGKEVPIWKDALKQLKNPIAVDVKGVTEL</sequence>
<dbReference type="Gramene" id="KGN52674">
    <property type="protein sequence ID" value="KGN52674"/>
    <property type="gene ID" value="Csa_5G650160"/>
</dbReference>
<evidence type="ECO:0000256" key="2">
    <source>
        <dbReference type="ARBA" id="ARBA00022821"/>
    </source>
</evidence>
<keyword evidence="7" id="KW-1185">Reference proteome</keyword>
<gene>
    <name evidence="6" type="ORF">Csa_5G650160</name>
</gene>
<dbReference type="PRINTS" id="PR00364">
    <property type="entry name" value="DISEASERSIST"/>
</dbReference>
<dbReference type="EMBL" id="CM002926">
    <property type="protein sequence ID" value="KGN52674.1"/>
    <property type="molecule type" value="Genomic_DNA"/>
</dbReference>
<dbReference type="InterPro" id="IPR002182">
    <property type="entry name" value="NB-ARC"/>
</dbReference>
<reference evidence="6 7" key="2">
    <citation type="journal article" date="2009" name="PLoS ONE">
        <title>An integrated genetic and cytogenetic map of the cucumber genome.</title>
        <authorList>
            <person name="Ren Y."/>
            <person name="Zhang Z."/>
            <person name="Liu J."/>
            <person name="Staub J.E."/>
            <person name="Han Y."/>
            <person name="Cheng Z."/>
            <person name="Li X."/>
            <person name="Lu J."/>
            <person name="Miao H."/>
            <person name="Kang H."/>
            <person name="Xie B."/>
            <person name="Gu X."/>
            <person name="Wang X."/>
            <person name="Du Y."/>
            <person name="Jin W."/>
            <person name="Huang S."/>
        </authorList>
    </citation>
    <scope>NUCLEOTIDE SEQUENCE [LARGE SCALE GENOMIC DNA]</scope>
    <source>
        <strain evidence="7">cv. 9930</strain>
    </source>
</reference>
<keyword evidence="3" id="KW-0067">ATP-binding</keyword>
<feature type="coiled-coil region" evidence="4">
    <location>
        <begin position="26"/>
        <end position="53"/>
    </location>
</feature>
<feature type="domain" description="NB-ARC" evidence="5">
    <location>
        <begin position="166"/>
        <end position="331"/>
    </location>
</feature>
<evidence type="ECO:0000313" key="7">
    <source>
        <dbReference type="Proteomes" id="UP000029981"/>
    </source>
</evidence>
<keyword evidence="1" id="KW-0547">Nucleotide-binding</keyword>
<reference evidence="6 7" key="3">
    <citation type="journal article" date="2010" name="BMC Genomics">
        <title>Transcriptome sequencing and comparative analysis of cucumber flowers with different sex types.</title>
        <authorList>
            <person name="Guo S."/>
            <person name="Zheng Y."/>
            <person name="Joung J.G."/>
            <person name="Liu S."/>
            <person name="Zhang Z."/>
            <person name="Crasta O.R."/>
            <person name="Sobral B.W."/>
            <person name="Xu Y."/>
            <person name="Huang S."/>
            <person name="Fei Z."/>
        </authorList>
    </citation>
    <scope>NUCLEOTIDE SEQUENCE [LARGE SCALE GENOMIC DNA]</scope>
    <source>
        <strain evidence="7">cv. 9930</strain>
    </source>
</reference>
<organism evidence="6 7">
    <name type="scientific">Cucumis sativus</name>
    <name type="common">Cucumber</name>
    <dbReference type="NCBI Taxonomy" id="3659"/>
    <lineage>
        <taxon>Eukaryota</taxon>
        <taxon>Viridiplantae</taxon>
        <taxon>Streptophyta</taxon>
        <taxon>Embryophyta</taxon>
        <taxon>Tracheophyta</taxon>
        <taxon>Spermatophyta</taxon>
        <taxon>Magnoliopsida</taxon>
        <taxon>eudicotyledons</taxon>
        <taxon>Gunneridae</taxon>
        <taxon>Pentapetalae</taxon>
        <taxon>rosids</taxon>
        <taxon>fabids</taxon>
        <taxon>Cucurbitales</taxon>
        <taxon>Cucurbitaceae</taxon>
        <taxon>Benincaseae</taxon>
        <taxon>Cucumis</taxon>
    </lineage>
</organism>
<keyword evidence="2" id="KW-0611">Plant defense</keyword>
<dbReference type="OMA" id="CRSESCE"/>
<dbReference type="Proteomes" id="UP000029981">
    <property type="component" value="Chromosome 5"/>
</dbReference>
<dbReference type="PANTHER" id="PTHR33463">
    <property type="entry name" value="NB-ARC DOMAIN-CONTAINING PROTEIN-RELATED"/>
    <property type="match status" value="1"/>
</dbReference>
<evidence type="ECO:0000256" key="4">
    <source>
        <dbReference type="SAM" id="Coils"/>
    </source>
</evidence>
<evidence type="ECO:0000256" key="1">
    <source>
        <dbReference type="ARBA" id="ARBA00022741"/>
    </source>
</evidence>
<dbReference type="InterPro" id="IPR050905">
    <property type="entry name" value="Plant_NBS-LRR"/>
</dbReference>
<proteinExistence type="predicted"/>
<reference evidence="6 7" key="4">
    <citation type="journal article" date="2011" name="BMC Genomics">
        <title>RNA-Seq improves annotation of protein-coding genes in the cucumber genome.</title>
        <authorList>
            <person name="Li Z."/>
            <person name="Zhang Z."/>
            <person name="Yan P."/>
            <person name="Huang S."/>
            <person name="Fei Z."/>
            <person name="Lin K."/>
        </authorList>
    </citation>
    <scope>NUCLEOTIDE SEQUENCE [LARGE SCALE GENOMIC DNA]</scope>
    <source>
        <strain evidence="7">cv. 9930</strain>
    </source>
</reference>
<dbReference type="GO" id="GO:0043531">
    <property type="term" value="F:ADP binding"/>
    <property type="evidence" value="ECO:0007669"/>
    <property type="project" value="InterPro"/>
</dbReference>
<accession>A0A0A0KUU3</accession>
<name>A0A0A0KUU3_CUCSA</name>
<dbReference type="InterPro" id="IPR042197">
    <property type="entry name" value="Apaf_helical"/>
</dbReference>
<dbReference type="InterPro" id="IPR027417">
    <property type="entry name" value="P-loop_NTPase"/>
</dbReference>
<dbReference type="OrthoDB" id="1898799at2759"/>